<comment type="caution">
    <text evidence="2">The sequence shown here is derived from an EMBL/GenBank/DDBJ whole genome shotgun (WGS) entry which is preliminary data.</text>
</comment>
<sequence>MRRKGGKGARVCLVARELQDPAVALLEETSLLRADIASKQAVLDRYRDLAAAWELEFGQLERDGVRVLCANQQRRAVPDGGAAGKGDDDRDRRPCDGAEFMEVEA</sequence>
<reference evidence="2 3" key="1">
    <citation type="journal article" name="Sci. Rep.">
        <title>Genome-scale phylogenetic analyses confirm Olpidium as the closest living zoosporic fungus to the non-flagellated, terrestrial fungi.</title>
        <authorList>
            <person name="Chang Y."/>
            <person name="Rochon D."/>
            <person name="Sekimoto S."/>
            <person name="Wang Y."/>
            <person name="Chovatia M."/>
            <person name="Sandor L."/>
            <person name="Salamov A."/>
            <person name="Grigoriev I.V."/>
            <person name="Stajich J.E."/>
            <person name="Spatafora J.W."/>
        </authorList>
    </citation>
    <scope>NUCLEOTIDE SEQUENCE [LARGE SCALE GENOMIC DNA]</scope>
    <source>
        <strain evidence="2">S191</strain>
    </source>
</reference>
<dbReference type="Proteomes" id="UP000673691">
    <property type="component" value="Unassembled WGS sequence"/>
</dbReference>
<feature type="compositionally biased region" description="Basic and acidic residues" evidence="1">
    <location>
        <begin position="85"/>
        <end position="96"/>
    </location>
</feature>
<organism evidence="2 3">
    <name type="scientific">Olpidium bornovanus</name>
    <dbReference type="NCBI Taxonomy" id="278681"/>
    <lineage>
        <taxon>Eukaryota</taxon>
        <taxon>Fungi</taxon>
        <taxon>Fungi incertae sedis</taxon>
        <taxon>Olpidiomycota</taxon>
        <taxon>Olpidiomycotina</taxon>
        <taxon>Olpidiomycetes</taxon>
        <taxon>Olpidiales</taxon>
        <taxon>Olpidiaceae</taxon>
        <taxon>Olpidium</taxon>
    </lineage>
</organism>
<accession>A0A8H7ZQ92</accession>
<dbReference type="AlphaFoldDB" id="A0A8H7ZQ92"/>
<gene>
    <name evidence="2" type="ORF">BJ554DRAFT_2937</name>
</gene>
<feature type="region of interest" description="Disordered" evidence="1">
    <location>
        <begin position="77"/>
        <end position="96"/>
    </location>
</feature>
<dbReference type="EMBL" id="JAEFCI010010584">
    <property type="protein sequence ID" value="KAG5457128.1"/>
    <property type="molecule type" value="Genomic_DNA"/>
</dbReference>
<evidence type="ECO:0000313" key="3">
    <source>
        <dbReference type="Proteomes" id="UP000673691"/>
    </source>
</evidence>
<protein>
    <submittedName>
        <fullName evidence="2">Uncharacterized protein</fullName>
    </submittedName>
</protein>
<keyword evidence="3" id="KW-1185">Reference proteome</keyword>
<proteinExistence type="predicted"/>
<evidence type="ECO:0000313" key="2">
    <source>
        <dbReference type="EMBL" id="KAG5457128.1"/>
    </source>
</evidence>
<name>A0A8H7ZQ92_9FUNG</name>
<evidence type="ECO:0000256" key="1">
    <source>
        <dbReference type="SAM" id="MobiDB-lite"/>
    </source>
</evidence>